<evidence type="ECO:0000256" key="2">
    <source>
        <dbReference type="ARBA" id="ARBA00022630"/>
    </source>
</evidence>
<dbReference type="InterPro" id="IPR013107">
    <property type="entry name" value="Acyl-CoA_DH_C"/>
</dbReference>
<dbReference type="GO" id="GO:0006552">
    <property type="term" value="P:L-leucine catabolic process"/>
    <property type="evidence" value="ECO:0007669"/>
    <property type="project" value="TreeGrafter"/>
</dbReference>
<name>A0A240EDC7_9GAMM</name>
<dbReference type="Proteomes" id="UP000219042">
    <property type="component" value="Unassembled WGS sequence"/>
</dbReference>
<dbReference type="Gene3D" id="1.20.140.10">
    <property type="entry name" value="Butyryl-CoA Dehydrogenase, subunit A, domain 3"/>
    <property type="match status" value="1"/>
</dbReference>
<evidence type="ECO:0000256" key="10">
    <source>
        <dbReference type="ARBA" id="ARBA00034345"/>
    </source>
</evidence>
<dbReference type="InterPro" id="IPR037069">
    <property type="entry name" value="AcylCoA_DH/ox_N_sf"/>
</dbReference>
<dbReference type="InterPro" id="IPR006091">
    <property type="entry name" value="Acyl-CoA_Oxase/DH_mid-dom"/>
</dbReference>
<keyword evidence="4" id="KW-0547">Nucleotide-binding</keyword>
<dbReference type="InterPro" id="IPR046373">
    <property type="entry name" value="Acyl-CoA_Oxase/DH_mid-dom_sf"/>
</dbReference>
<evidence type="ECO:0000256" key="12">
    <source>
        <dbReference type="ARBA" id="ARBA00048445"/>
    </source>
</evidence>
<keyword evidence="6" id="KW-0503">Monooxygenase</keyword>
<evidence type="ECO:0000259" key="15">
    <source>
        <dbReference type="Pfam" id="PF02771"/>
    </source>
</evidence>
<comment type="similarity">
    <text evidence="8">Belongs to the DszC flavin monooxygenase family.</text>
</comment>
<dbReference type="GO" id="GO:0008470">
    <property type="term" value="F:3-methylbutanoyl-CoA dehydrogenase activity"/>
    <property type="evidence" value="ECO:0007669"/>
    <property type="project" value="TreeGrafter"/>
</dbReference>
<comment type="pathway">
    <text evidence="7">Sulfur metabolism; dibenzothiophene degradation.</text>
</comment>
<evidence type="ECO:0000256" key="11">
    <source>
        <dbReference type="ARBA" id="ARBA00047859"/>
    </source>
</evidence>
<dbReference type="PANTHER" id="PTHR43884:SF12">
    <property type="entry name" value="ISOVALERYL-COA DEHYDROGENASE, MITOCHONDRIAL-RELATED"/>
    <property type="match status" value="1"/>
</dbReference>
<dbReference type="AlphaFoldDB" id="A0A240EDC7"/>
<comment type="subcellular location">
    <subcellularLocation>
        <location evidence="1">Cytoplasm</location>
    </subcellularLocation>
</comment>
<dbReference type="SUPFAM" id="SSF47203">
    <property type="entry name" value="Acyl-CoA dehydrogenase C-terminal domain-like"/>
    <property type="match status" value="1"/>
</dbReference>
<dbReference type="EMBL" id="OANT01000009">
    <property type="protein sequence ID" value="SNX46179.1"/>
    <property type="molecule type" value="Genomic_DNA"/>
</dbReference>
<evidence type="ECO:0000256" key="6">
    <source>
        <dbReference type="ARBA" id="ARBA00023033"/>
    </source>
</evidence>
<dbReference type="PIRSF" id="PIRSF016578">
    <property type="entry name" value="HsaA"/>
    <property type="match status" value="1"/>
</dbReference>
<evidence type="ECO:0000313" key="18">
    <source>
        <dbReference type="Proteomes" id="UP000219042"/>
    </source>
</evidence>
<feature type="domain" description="Acyl-CoA dehydrogenase C-terminal" evidence="16">
    <location>
        <begin position="250"/>
        <end position="382"/>
    </location>
</feature>
<dbReference type="Gene3D" id="2.40.110.10">
    <property type="entry name" value="Butyryl-CoA Dehydrogenase, subunit A, domain 2"/>
    <property type="match status" value="1"/>
</dbReference>
<dbReference type="InterPro" id="IPR036250">
    <property type="entry name" value="AcylCo_DH-like_C"/>
</dbReference>
<dbReference type="GO" id="GO:0050660">
    <property type="term" value="F:flavin adenine dinucleotide binding"/>
    <property type="evidence" value="ECO:0007669"/>
    <property type="project" value="InterPro"/>
</dbReference>
<dbReference type="PANTHER" id="PTHR43884">
    <property type="entry name" value="ACYL-COA DEHYDROGENASE"/>
    <property type="match status" value="1"/>
</dbReference>
<comment type="catalytic activity">
    <reaction evidence="11">
        <text>dibenzothiophene + FMNH2 + O2 = dibenzothiophene 5-oxide + FMN + H2O + H(+)</text>
        <dbReference type="Rhea" id="RHEA:49076"/>
        <dbReference type="ChEBI" id="CHEBI:15377"/>
        <dbReference type="ChEBI" id="CHEBI:15378"/>
        <dbReference type="ChEBI" id="CHEBI:15379"/>
        <dbReference type="ChEBI" id="CHEBI:23681"/>
        <dbReference type="ChEBI" id="CHEBI:23683"/>
        <dbReference type="ChEBI" id="CHEBI:57618"/>
        <dbReference type="ChEBI" id="CHEBI:58210"/>
    </reaction>
</comment>
<feature type="domain" description="Acyl-CoA oxidase/dehydrogenase middle" evidence="14">
    <location>
        <begin position="130"/>
        <end position="215"/>
    </location>
</feature>
<evidence type="ECO:0000259" key="16">
    <source>
        <dbReference type="Pfam" id="PF08028"/>
    </source>
</evidence>
<proteinExistence type="inferred from homology"/>
<dbReference type="Pfam" id="PF02770">
    <property type="entry name" value="Acyl-CoA_dh_M"/>
    <property type="match status" value="1"/>
</dbReference>
<organism evidence="17 18">
    <name type="scientific">Acinetobacter puyangensis</name>
    <dbReference type="NCBI Taxonomy" id="1096779"/>
    <lineage>
        <taxon>Bacteria</taxon>
        <taxon>Pseudomonadati</taxon>
        <taxon>Pseudomonadota</taxon>
        <taxon>Gammaproteobacteria</taxon>
        <taxon>Moraxellales</taxon>
        <taxon>Moraxellaceae</taxon>
        <taxon>Acinetobacter</taxon>
    </lineage>
</organism>
<evidence type="ECO:0000256" key="1">
    <source>
        <dbReference type="ARBA" id="ARBA00004496"/>
    </source>
</evidence>
<sequence length="426" mass="47732">MYEMYNIMTVSNIQEANWSSLLARFQPIFNDIERGAVEREIHRQLPFEQVKQLLDAGFGRVRIPVDRGGFGASLPQYLLLLTALAKADSNIAQIFRAHSAFIEAELLQNNVEIQERWFPILVQGGFIGAAMSEKIAATDVTVYLEKKEEGGWILNGKKYYSTGTLYADWMTVYAKYENELAIVMVQTTAQGVTRLDDWDGFGQRLTGSGTTIYDHVDIPEHHLIRFFGKDGMPSGEFMAAYFQLYHLATLAGIVQAELRDAIAYTLSRTRTFRVPGETSPRQDPLVQRIIGRISSIAYAIDAIVRQNAGSLEQYIQGQHRPIGVSNVEEPIDVRVYQAQQIILGLAQEASGLIFEVGGASSVSRKLQLDRHWRNVRTLASHNPASQREQALGNFYLNNVEPTVALHVLQQAVTEKLQVKESVSLPS</sequence>
<evidence type="ECO:0000256" key="5">
    <source>
        <dbReference type="ARBA" id="ARBA00023002"/>
    </source>
</evidence>
<dbReference type="GO" id="GO:0004497">
    <property type="term" value="F:monooxygenase activity"/>
    <property type="evidence" value="ECO:0007669"/>
    <property type="project" value="UniProtKB-KW"/>
</dbReference>
<dbReference type="GO" id="GO:0005737">
    <property type="term" value="C:cytoplasm"/>
    <property type="evidence" value="ECO:0007669"/>
    <property type="project" value="UniProtKB-SubCell"/>
</dbReference>
<dbReference type="Gene3D" id="1.10.540.10">
    <property type="entry name" value="Acyl-CoA dehydrogenase/oxidase, N-terminal domain"/>
    <property type="match status" value="1"/>
</dbReference>
<comment type="catalytic activity">
    <reaction evidence="13">
        <text>dibenzothiophene + 2 FMNH2 + 2 O2 = dibenzothiophene 5,5-dioxide + 2 FMN + 2 H2O + 2 H(+)</text>
        <dbReference type="Rhea" id="RHEA:49072"/>
        <dbReference type="ChEBI" id="CHEBI:15377"/>
        <dbReference type="ChEBI" id="CHEBI:15378"/>
        <dbReference type="ChEBI" id="CHEBI:15379"/>
        <dbReference type="ChEBI" id="CHEBI:23681"/>
        <dbReference type="ChEBI" id="CHEBI:57618"/>
        <dbReference type="ChEBI" id="CHEBI:58210"/>
        <dbReference type="ChEBI" id="CHEBI:90356"/>
        <dbReference type="EC" id="1.14.14.21"/>
    </reaction>
</comment>
<evidence type="ECO:0000256" key="4">
    <source>
        <dbReference type="ARBA" id="ARBA00022741"/>
    </source>
</evidence>
<reference evidence="18" key="1">
    <citation type="submission" date="2016-09" db="EMBL/GenBank/DDBJ databases">
        <authorList>
            <person name="Varghese N."/>
            <person name="Submissions S."/>
        </authorList>
    </citation>
    <scope>NUCLEOTIDE SEQUENCE [LARGE SCALE GENOMIC DNA]</scope>
    <source>
        <strain evidence="18">ANC 4466</strain>
    </source>
</reference>
<evidence type="ECO:0000259" key="14">
    <source>
        <dbReference type="Pfam" id="PF02770"/>
    </source>
</evidence>
<dbReference type="Pfam" id="PF02771">
    <property type="entry name" value="Acyl-CoA_dh_N"/>
    <property type="match status" value="1"/>
</dbReference>
<keyword evidence="3" id="KW-0288">FMN</keyword>
<gene>
    <name evidence="17" type="ORF">SAMN05421731_1097</name>
</gene>
<evidence type="ECO:0000256" key="7">
    <source>
        <dbReference type="ARBA" id="ARBA00034307"/>
    </source>
</evidence>
<protein>
    <recommendedName>
        <fullName evidence="10">Dibenzothiophene monooxygenase</fullName>
        <ecNumber evidence="9">1.14.14.21</ecNumber>
    </recommendedName>
</protein>
<evidence type="ECO:0000256" key="13">
    <source>
        <dbReference type="ARBA" id="ARBA00049456"/>
    </source>
</evidence>
<keyword evidence="18" id="KW-1185">Reference proteome</keyword>
<evidence type="ECO:0000256" key="9">
    <source>
        <dbReference type="ARBA" id="ARBA00034328"/>
    </source>
</evidence>
<dbReference type="EC" id="1.14.14.21" evidence="9"/>
<evidence type="ECO:0000256" key="3">
    <source>
        <dbReference type="ARBA" id="ARBA00022643"/>
    </source>
</evidence>
<evidence type="ECO:0000313" key="17">
    <source>
        <dbReference type="EMBL" id="SNX46179.1"/>
    </source>
</evidence>
<keyword evidence="5" id="KW-0560">Oxidoreductase</keyword>
<accession>A0A240EDC7</accession>
<dbReference type="InterPro" id="IPR013786">
    <property type="entry name" value="AcylCoA_DH/ox_N"/>
</dbReference>
<dbReference type="SUPFAM" id="SSF56645">
    <property type="entry name" value="Acyl-CoA dehydrogenase NM domain-like"/>
    <property type="match status" value="1"/>
</dbReference>
<keyword evidence="2" id="KW-0285">Flavoprotein</keyword>
<comment type="catalytic activity">
    <reaction evidence="12">
        <text>dibenzothiophene 5-oxide + FMNH2 + O2 = dibenzothiophene 5,5-dioxide + FMN + H2O + H(+)</text>
        <dbReference type="Rhea" id="RHEA:49080"/>
        <dbReference type="ChEBI" id="CHEBI:15377"/>
        <dbReference type="ChEBI" id="CHEBI:15378"/>
        <dbReference type="ChEBI" id="CHEBI:15379"/>
        <dbReference type="ChEBI" id="CHEBI:23683"/>
        <dbReference type="ChEBI" id="CHEBI:57618"/>
        <dbReference type="ChEBI" id="CHEBI:58210"/>
        <dbReference type="ChEBI" id="CHEBI:90356"/>
    </reaction>
</comment>
<dbReference type="InterPro" id="IPR009100">
    <property type="entry name" value="AcylCoA_DH/oxidase_NM_dom_sf"/>
</dbReference>
<evidence type="ECO:0000256" key="8">
    <source>
        <dbReference type="ARBA" id="ARBA00034317"/>
    </source>
</evidence>
<dbReference type="Pfam" id="PF08028">
    <property type="entry name" value="Acyl-CoA_dh_2"/>
    <property type="match status" value="1"/>
</dbReference>
<feature type="domain" description="Acyl-CoA dehydrogenase/oxidase N-terminal" evidence="15">
    <location>
        <begin position="36"/>
        <end position="124"/>
    </location>
</feature>